<comment type="caution">
    <text evidence="3">The sequence shown here is derived from an EMBL/GenBank/DDBJ whole genome shotgun (WGS) entry which is preliminary data.</text>
</comment>
<name>A0A8K0VY07_9PLEO</name>
<sequence>MHNHCSAIDPAISRQVMSRRQVAPPSLLSSSMNPFPQTSLLQQTNSLGVVTGIPGALTLVSNLAPQMTSLASAGASAAVLLSSRLASLSSALASAGAGPNIASSIASVESVLRAGTTTSPPSNATTVTDVTSSTAQSSVGGGGGSSSPSAGLIAGAVIGSVAALALIGIFVLLFLRHRRGKPAKTNETEQVEKAELEGQGISRGKQELGEAEKPELATKANAWELQGNGAAMDAGNAHGGTGPWELPGHAEQMRGSLPAGQR</sequence>
<feature type="transmembrane region" description="Helical" evidence="2">
    <location>
        <begin position="152"/>
        <end position="175"/>
    </location>
</feature>
<accession>A0A8K0VY07</accession>
<proteinExistence type="predicted"/>
<keyword evidence="2" id="KW-0472">Membrane</keyword>
<evidence type="ECO:0000256" key="2">
    <source>
        <dbReference type="SAM" id="Phobius"/>
    </source>
</evidence>
<evidence type="ECO:0000313" key="3">
    <source>
        <dbReference type="EMBL" id="KAH7086995.1"/>
    </source>
</evidence>
<keyword evidence="4" id="KW-1185">Reference proteome</keyword>
<feature type="region of interest" description="Disordered" evidence="1">
    <location>
        <begin position="116"/>
        <end position="145"/>
    </location>
</feature>
<dbReference type="OrthoDB" id="3788246at2759"/>
<dbReference type="CDD" id="cd12087">
    <property type="entry name" value="TM_EGFR-like"/>
    <property type="match status" value="1"/>
</dbReference>
<gene>
    <name evidence="3" type="ORF">FB567DRAFT_602555</name>
</gene>
<evidence type="ECO:0000313" key="4">
    <source>
        <dbReference type="Proteomes" id="UP000813461"/>
    </source>
</evidence>
<feature type="region of interest" description="Disordered" evidence="1">
    <location>
        <begin position="227"/>
        <end position="262"/>
    </location>
</feature>
<dbReference type="Proteomes" id="UP000813461">
    <property type="component" value="Unassembled WGS sequence"/>
</dbReference>
<organism evidence="3 4">
    <name type="scientific">Paraphoma chrysanthemicola</name>
    <dbReference type="NCBI Taxonomy" id="798071"/>
    <lineage>
        <taxon>Eukaryota</taxon>
        <taxon>Fungi</taxon>
        <taxon>Dikarya</taxon>
        <taxon>Ascomycota</taxon>
        <taxon>Pezizomycotina</taxon>
        <taxon>Dothideomycetes</taxon>
        <taxon>Pleosporomycetidae</taxon>
        <taxon>Pleosporales</taxon>
        <taxon>Pleosporineae</taxon>
        <taxon>Phaeosphaeriaceae</taxon>
        <taxon>Paraphoma</taxon>
    </lineage>
</organism>
<keyword evidence="2" id="KW-0812">Transmembrane</keyword>
<protein>
    <submittedName>
        <fullName evidence="3">Uncharacterized protein</fullName>
    </submittedName>
</protein>
<dbReference type="EMBL" id="JAGMVJ010000010">
    <property type="protein sequence ID" value="KAH7086995.1"/>
    <property type="molecule type" value="Genomic_DNA"/>
</dbReference>
<reference evidence="3" key="1">
    <citation type="journal article" date="2021" name="Nat. Commun.">
        <title>Genetic determinants of endophytism in the Arabidopsis root mycobiome.</title>
        <authorList>
            <person name="Mesny F."/>
            <person name="Miyauchi S."/>
            <person name="Thiergart T."/>
            <person name="Pickel B."/>
            <person name="Atanasova L."/>
            <person name="Karlsson M."/>
            <person name="Huettel B."/>
            <person name="Barry K.W."/>
            <person name="Haridas S."/>
            <person name="Chen C."/>
            <person name="Bauer D."/>
            <person name="Andreopoulos W."/>
            <person name="Pangilinan J."/>
            <person name="LaButti K."/>
            <person name="Riley R."/>
            <person name="Lipzen A."/>
            <person name="Clum A."/>
            <person name="Drula E."/>
            <person name="Henrissat B."/>
            <person name="Kohler A."/>
            <person name="Grigoriev I.V."/>
            <person name="Martin F.M."/>
            <person name="Hacquard S."/>
        </authorList>
    </citation>
    <scope>NUCLEOTIDE SEQUENCE</scope>
    <source>
        <strain evidence="3">MPI-SDFR-AT-0120</strain>
    </source>
</reference>
<evidence type="ECO:0000256" key="1">
    <source>
        <dbReference type="SAM" id="MobiDB-lite"/>
    </source>
</evidence>
<feature type="compositionally biased region" description="Low complexity" evidence="1">
    <location>
        <begin position="122"/>
        <end position="138"/>
    </location>
</feature>
<keyword evidence="2" id="KW-1133">Transmembrane helix</keyword>
<dbReference type="AlphaFoldDB" id="A0A8K0VY07"/>